<dbReference type="PROSITE" id="PS50011">
    <property type="entry name" value="PROTEIN_KINASE_DOM"/>
    <property type="match status" value="1"/>
</dbReference>
<evidence type="ECO:0000256" key="4">
    <source>
        <dbReference type="ARBA" id="ARBA00047811"/>
    </source>
</evidence>
<dbReference type="GO" id="GO:0030332">
    <property type="term" value="F:cyclin binding"/>
    <property type="evidence" value="ECO:0007669"/>
    <property type="project" value="TreeGrafter"/>
</dbReference>
<feature type="domain" description="Protein kinase" evidence="7">
    <location>
        <begin position="1"/>
        <end position="253"/>
    </location>
</feature>
<dbReference type="PANTHER" id="PTHR24056">
    <property type="entry name" value="CELL DIVISION PROTEIN KINASE"/>
    <property type="match status" value="1"/>
</dbReference>
<reference evidence="8 9" key="1">
    <citation type="submission" date="2015-04" db="EMBL/GenBank/DDBJ databases">
        <authorList>
            <person name="Heijne W.H."/>
            <person name="Fedorova N.D."/>
            <person name="Nierman W.C."/>
            <person name="Vollebregt A.W."/>
            <person name="Zhao Z."/>
            <person name="Wu L."/>
            <person name="Kumar M."/>
            <person name="Stam H."/>
            <person name="van den Berg M.A."/>
            <person name="Pel H.J."/>
        </authorList>
    </citation>
    <scope>NUCLEOTIDE SEQUENCE [LARGE SCALE GENOMIC DNA]</scope>
    <source>
        <strain evidence="8 9">CBS 393.64</strain>
    </source>
</reference>
<dbReference type="EC" id="2.7.11.22" evidence="1"/>
<dbReference type="PANTHER" id="PTHR24056:SF576">
    <property type="entry name" value="SERINE_THREONINE-PROTEIN KINASE CSK1"/>
    <property type="match status" value="1"/>
</dbReference>
<dbReference type="GO" id="GO:0000082">
    <property type="term" value="P:G1/S transition of mitotic cell cycle"/>
    <property type="evidence" value="ECO:0007669"/>
    <property type="project" value="TreeGrafter"/>
</dbReference>
<accession>A0A0F4YL46</accession>
<dbReference type="AlphaFoldDB" id="A0A0F4YL46"/>
<comment type="catalytic activity">
    <reaction evidence="4">
        <text>L-threonyl-[protein] + ATP = O-phospho-L-threonyl-[protein] + ADP + H(+)</text>
        <dbReference type="Rhea" id="RHEA:46608"/>
        <dbReference type="Rhea" id="RHEA-COMP:11060"/>
        <dbReference type="Rhea" id="RHEA-COMP:11605"/>
        <dbReference type="ChEBI" id="CHEBI:15378"/>
        <dbReference type="ChEBI" id="CHEBI:30013"/>
        <dbReference type="ChEBI" id="CHEBI:30616"/>
        <dbReference type="ChEBI" id="CHEBI:61977"/>
        <dbReference type="ChEBI" id="CHEBI:456216"/>
        <dbReference type="EC" id="2.7.11.22"/>
    </reaction>
</comment>
<dbReference type="STRING" id="1408163.A0A0F4YL46"/>
<evidence type="ECO:0000256" key="6">
    <source>
        <dbReference type="SAM" id="MobiDB-lite"/>
    </source>
</evidence>
<dbReference type="GO" id="GO:0005524">
    <property type="term" value="F:ATP binding"/>
    <property type="evidence" value="ECO:0007669"/>
    <property type="project" value="UniProtKB-KW"/>
</dbReference>
<dbReference type="InterPro" id="IPR011009">
    <property type="entry name" value="Kinase-like_dom_sf"/>
</dbReference>
<evidence type="ECO:0000256" key="5">
    <source>
        <dbReference type="ARBA" id="ARBA00048367"/>
    </source>
</evidence>
<dbReference type="SUPFAM" id="SSF56112">
    <property type="entry name" value="Protein kinase-like (PK-like)"/>
    <property type="match status" value="1"/>
</dbReference>
<gene>
    <name evidence="8" type="ORF">T310_7028</name>
</gene>
<dbReference type="InterPro" id="IPR050108">
    <property type="entry name" value="CDK"/>
</dbReference>
<comment type="catalytic activity">
    <reaction evidence="5">
        <text>L-seryl-[protein] + ATP = O-phospho-L-seryl-[protein] + ADP + H(+)</text>
        <dbReference type="Rhea" id="RHEA:17989"/>
        <dbReference type="Rhea" id="RHEA-COMP:9863"/>
        <dbReference type="Rhea" id="RHEA-COMP:11604"/>
        <dbReference type="ChEBI" id="CHEBI:15378"/>
        <dbReference type="ChEBI" id="CHEBI:29999"/>
        <dbReference type="ChEBI" id="CHEBI:30616"/>
        <dbReference type="ChEBI" id="CHEBI:83421"/>
        <dbReference type="ChEBI" id="CHEBI:456216"/>
        <dbReference type="EC" id="2.7.11.22"/>
    </reaction>
</comment>
<organism evidence="8 9">
    <name type="scientific">Rasamsonia emersonii (strain ATCC 16479 / CBS 393.64 / IMI 116815)</name>
    <dbReference type="NCBI Taxonomy" id="1408163"/>
    <lineage>
        <taxon>Eukaryota</taxon>
        <taxon>Fungi</taxon>
        <taxon>Dikarya</taxon>
        <taxon>Ascomycota</taxon>
        <taxon>Pezizomycotina</taxon>
        <taxon>Eurotiomycetes</taxon>
        <taxon>Eurotiomycetidae</taxon>
        <taxon>Eurotiales</taxon>
        <taxon>Trichocomaceae</taxon>
        <taxon>Rasamsonia</taxon>
    </lineage>
</organism>
<evidence type="ECO:0000313" key="8">
    <source>
        <dbReference type="EMBL" id="KKA19017.1"/>
    </source>
</evidence>
<protein>
    <recommendedName>
        <fullName evidence="1">cyclin-dependent kinase</fullName>
        <ecNumber evidence="1">2.7.11.22</ecNumber>
    </recommendedName>
</protein>
<comment type="caution">
    <text evidence="8">The sequence shown here is derived from an EMBL/GenBank/DDBJ whole genome shotgun (WGS) entry which is preliminary data.</text>
</comment>
<dbReference type="RefSeq" id="XP_013325629.1">
    <property type="nucleotide sequence ID" value="XM_013470175.1"/>
</dbReference>
<dbReference type="GO" id="GO:0005737">
    <property type="term" value="C:cytoplasm"/>
    <property type="evidence" value="ECO:0007669"/>
    <property type="project" value="TreeGrafter"/>
</dbReference>
<keyword evidence="3" id="KW-0067">ATP-binding</keyword>
<feature type="compositionally biased region" description="Acidic residues" evidence="6">
    <location>
        <begin position="1"/>
        <end position="11"/>
    </location>
</feature>
<dbReference type="GeneID" id="25319304"/>
<dbReference type="Pfam" id="PF00069">
    <property type="entry name" value="Pkinase"/>
    <property type="match status" value="1"/>
</dbReference>
<dbReference type="Proteomes" id="UP000053958">
    <property type="component" value="Unassembled WGS sequence"/>
</dbReference>
<dbReference type="SMART" id="SM00220">
    <property type="entry name" value="S_TKc"/>
    <property type="match status" value="1"/>
</dbReference>
<evidence type="ECO:0000256" key="1">
    <source>
        <dbReference type="ARBA" id="ARBA00012425"/>
    </source>
</evidence>
<dbReference type="GO" id="GO:0005634">
    <property type="term" value="C:nucleus"/>
    <property type="evidence" value="ECO:0007669"/>
    <property type="project" value="TreeGrafter"/>
</dbReference>
<dbReference type="InterPro" id="IPR000719">
    <property type="entry name" value="Prot_kinase_dom"/>
</dbReference>
<evidence type="ECO:0000313" key="9">
    <source>
        <dbReference type="Proteomes" id="UP000053958"/>
    </source>
</evidence>
<dbReference type="EMBL" id="LASV01000393">
    <property type="protein sequence ID" value="KKA19017.1"/>
    <property type="molecule type" value="Genomic_DNA"/>
</dbReference>
<evidence type="ECO:0000256" key="2">
    <source>
        <dbReference type="ARBA" id="ARBA00022741"/>
    </source>
</evidence>
<keyword evidence="2" id="KW-0547">Nucleotide-binding</keyword>
<dbReference type="OrthoDB" id="413582at2759"/>
<dbReference type="GO" id="GO:0004693">
    <property type="term" value="F:cyclin-dependent protein serine/threonine kinase activity"/>
    <property type="evidence" value="ECO:0007669"/>
    <property type="project" value="UniProtKB-EC"/>
</dbReference>
<dbReference type="GO" id="GO:0010468">
    <property type="term" value="P:regulation of gene expression"/>
    <property type="evidence" value="ECO:0007669"/>
    <property type="project" value="TreeGrafter"/>
</dbReference>
<keyword evidence="9" id="KW-1185">Reference proteome</keyword>
<sequence length="296" mass="32662">MCQEAIDEADATESVAPVISSPNPPADEPEEEEESTEKGIKLGEYQRCLHHADGLVSTVYRSKKEDGTLVALKVTTPHLMNPPHDAKRERGLRTWRTLASHGRKGSREKEPANKKIIDVGTTCYRAPEILFGYKEYDTTVDLWAAGCVVAEAVLPNHRQLFDAGPAGTELALIQSIFTTLGTPTAETWPETSKLPDWGKVEFHEYPGKPWEEILKGAPSRGRDLTSQLIRFESKTRLSAAELYGSGSQAYSLVVYLDQGTTSVLGHLTVPWHYMQSMSSCSLRLPSNCSFPGRESA</sequence>
<name>A0A0F4YL46_RASE3</name>
<evidence type="ECO:0000256" key="3">
    <source>
        <dbReference type="ARBA" id="ARBA00022840"/>
    </source>
</evidence>
<dbReference type="GO" id="GO:0007165">
    <property type="term" value="P:signal transduction"/>
    <property type="evidence" value="ECO:0007669"/>
    <property type="project" value="TreeGrafter"/>
</dbReference>
<dbReference type="GO" id="GO:0010389">
    <property type="term" value="P:regulation of G2/M transition of mitotic cell cycle"/>
    <property type="evidence" value="ECO:0007669"/>
    <property type="project" value="TreeGrafter"/>
</dbReference>
<feature type="region of interest" description="Disordered" evidence="6">
    <location>
        <begin position="1"/>
        <end position="38"/>
    </location>
</feature>
<dbReference type="Gene3D" id="1.10.510.10">
    <property type="entry name" value="Transferase(Phosphotransferase) domain 1"/>
    <property type="match status" value="1"/>
</dbReference>
<proteinExistence type="predicted"/>
<evidence type="ECO:0000259" key="7">
    <source>
        <dbReference type="PROSITE" id="PS50011"/>
    </source>
</evidence>
<dbReference type="GO" id="GO:0000307">
    <property type="term" value="C:cyclin-dependent protein kinase holoenzyme complex"/>
    <property type="evidence" value="ECO:0007669"/>
    <property type="project" value="TreeGrafter"/>
</dbReference>